<dbReference type="InterPro" id="IPR004638">
    <property type="entry name" value="EmrB-like"/>
</dbReference>
<feature type="transmembrane region" description="Helical" evidence="8">
    <location>
        <begin position="12"/>
        <end position="32"/>
    </location>
</feature>
<evidence type="ECO:0000256" key="5">
    <source>
        <dbReference type="ARBA" id="ARBA00022692"/>
    </source>
</evidence>
<dbReference type="SUPFAM" id="SSF103473">
    <property type="entry name" value="MFS general substrate transporter"/>
    <property type="match status" value="1"/>
</dbReference>
<keyword evidence="3" id="KW-0813">Transport</keyword>
<dbReference type="KEGG" id="fwa:DCMF_20320"/>
<dbReference type="Proteomes" id="UP000323521">
    <property type="component" value="Chromosome"/>
</dbReference>
<protein>
    <submittedName>
        <fullName evidence="10">MFS transporter</fullName>
    </submittedName>
</protein>
<reference evidence="10 11" key="1">
    <citation type="submission" date="2016-10" db="EMBL/GenBank/DDBJ databases">
        <title>Complete Genome Sequence of Peptococcaceae strain DCMF.</title>
        <authorList>
            <person name="Edwards R.J."/>
            <person name="Holland S.I."/>
            <person name="Deshpande N.P."/>
            <person name="Wong Y.K."/>
            <person name="Ertan H."/>
            <person name="Manefield M."/>
            <person name="Russell T.L."/>
            <person name="Lee M.J."/>
        </authorList>
    </citation>
    <scope>NUCLEOTIDE SEQUENCE [LARGE SCALE GENOMIC DNA]</scope>
    <source>
        <strain evidence="10 11">DCMF</strain>
    </source>
</reference>
<evidence type="ECO:0000256" key="7">
    <source>
        <dbReference type="ARBA" id="ARBA00023136"/>
    </source>
</evidence>
<evidence type="ECO:0000256" key="4">
    <source>
        <dbReference type="ARBA" id="ARBA00022475"/>
    </source>
</evidence>
<feature type="transmembrane region" description="Helical" evidence="8">
    <location>
        <begin position="52"/>
        <end position="71"/>
    </location>
</feature>
<feature type="transmembrane region" description="Helical" evidence="8">
    <location>
        <begin position="105"/>
        <end position="127"/>
    </location>
</feature>
<evidence type="ECO:0000256" key="3">
    <source>
        <dbReference type="ARBA" id="ARBA00022448"/>
    </source>
</evidence>
<dbReference type="EMBL" id="CP017634">
    <property type="protein sequence ID" value="ATW26799.1"/>
    <property type="molecule type" value="Genomic_DNA"/>
</dbReference>
<evidence type="ECO:0000259" key="9">
    <source>
        <dbReference type="PROSITE" id="PS50850"/>
    </source>
</evidence>
<feature type="transmembrane region" description="Helical" evidence="8">
    <location>
        <begin position="80"/>
        <end position="99"/>
    </location>
</feature>
<proteinExistence type="inferred from homology"/>
<feature type="transmembrane region" description="Helical" evidence="8">
    <location>
        <begin position="272"/>
        <end position="291"/>
    </location>
</feature>
<feature type="transmembrane region" description="Helical" evidence="8">
    <location>
        <begin position="480"/>
        <end position="502"/>
    </location>
</feature>
<dbReference type="NCBIfam" id="TIGR00711">
    <property type="entry name" value="efflux_EmrB"/>
    <property type="match status" value="1"/>
</dbReference>
<dbReference type="AlphaFoldDB" id="A0A3G1KWQ7"/>
<dbReference type="Gene3D" id="1.20.1720.10">
    <property type="entry name" value="Multidrug resistance protein D"/>
    <property type="match status" value="1"/>
</dbReference>
<feature type="transmembrane region" description="Helical" evidence="8">
    <location>
        <begin position="139"/>
        <end position="161"/>
    </location>
</feature>
<dbReference type="RefSeq" id="WP_148136120.1">
    <property type="nucleotide sequence ID" value="NZ_CP017634.1"/>
</dbReference>
<dbReference type="InterPro" id="IPR020846">
    <property type="entry name" value="MFS_dom"/>
</dbReference>
<dbReference type="CDD" id="cd17503">
    <property type="entry name" value="MFS_LmrB_MDR_like"/>
    <property type="match status" value="1"/>
</dbReference>
<dbReference type="Pfam" id="PF07690">
    <property type="entry name" value="MFS_1"/>
    <property type="match status" value="1"/>
</dbReference>
<feature type="transmembrane region" description="Helical" evidence="8">
    <location>
        <begin position="359"/>
        <end position="378"/>
    </location>
</feature>
<evidence type="ECO:0000256" key="1">
    <source>
        <dbReference type="ARBA" id="ARBA00004651"/>
    </source>
</evidence>
<feature type="domain" description="Major facilitator superfamily (MFS) profile" evidence="9">
    <location>
        <begin position="14"/>
        <end position="507"/>
    </location>
</feature>
<sequence length="519" mass="55912">MDDEKYESLRKWLGLFVVIVGTFMAVLDSSILNIAIPKLMAVFGVTVDSIKWVLTAYTLALGAIIPLAGYLSELIGDKKLYIFALATFTIGSGLCGFAWSNSSMIVFRIIQALGGGMIQPVGMSIIYQLFSPKERGLAMGFYGIAAMSAPAIGPTLGGYIIEHMDWRLIFILKIPIGVIGVFLALILLTESPRKPAKPFDFVGFISSFVAIVSILYVLGQGANIDWNDISNPILIAVGCCSFLLFFLYELIHPDPLVDLRLLKNYNFCISQIVSSVLTFALMGGSFIMPLFMQNVAGYSAMETGKILFPAALATGIMMPISGALFDRLGAKPVVIPGLVILAFFTYKLAFVNLDMSKATIIYLMAMRGLGLGIAIMPINTAGLNAVPLPKIAKASALSNTLKQIISALSVTVLTNITQSQLAINYNHMASQITLFNATAVSVIKRLQALYAQNGFSQESAKTAAISVLAGKVQQQAYINAIDYAIFITAIIAVMALILTFIMKSKEEKASLPDPKGLNA</sequence>
<evidence type="ECO:0000256" key="6">
    <source>
        <dbReference type="ARBA" id="ARBA00022989"/>
    </source>
</evidence>
<dbReference type="PROSITE" id="PS50850">
    <property type="entry name" value="MFS"/>
    <property type="match status" value="1"/>
</dbReference>
<keyword evidence="5 8" id="KW-0812">Transmembrane</keyword>
<dbReference type="PANTHER" id="PTHR42718:SF9">
    <property type="entry name" value="MAJOR FACILITATOR SUPERFAMILY MULTIDRUG TRANSPORTER MFSC"/>
    <property type="match status" value="1"/>
</dbReference>
<dbReference type="InterPro" id="IPR011701">
    <property type="entry name" value="MFS"/>
</dbReference>
<dbReference type="PANTHER" id="PTHR42718">
    <property type="entry name" value="MAJOR FACILITATOR SUPERFAMILY MULTIDRUG TRANSPORTER MFSC"/>
    <property type="match status" value="1"/>
</dbReference>
<feature type="transmembrane region" description="Helical" evidence="8">
    <location>
        <begin position="306"/>
        <end position="325"/>
    </location>
</feature>
<gene>
    <name evidence="10" type="ORF">DCMF_20320</name>
</gene>
<feature type="transmembrane region" description="Helical" evidence="8">
    <location>
        <begin position="201"/>
        <end position="219"/>
    </location>
</feature>
<dbReference type="PRINTS" id="PR01036">
    <property type="entry name" value="TCRTETB"/>
</dbReference>
<feature type="transmembrane region" description="Helical" evidence="8">
    <location>
        <begin position="167"/>
        <end position="189"/>
    </location>
</feature>
<keyword evidence="7 8" id="KW-0472">Membrane</keyword>
<evidence type="ECO:0000256" key="8">
    <source>
        <dbReference type="SAM" id="Phobius"/>
    </source>
</evidence>
<evidence type="ECO:0000313" key="11">
    <source>
        <dbReference type="Proteomes" id="UP000323521"/>
    </source>
</evidence>
<keyword evidence="4" id="KW-1003">Cell membrane</keyword>
<dbReference type="GO" id="GO:0005886">
    <property type="term" value="C:plasma membrane"/>
    <property type="evidence" value="ECO:0007669"/>
    <property type="project" value="UniProtKB-SubCell"/>
</dbReference>
<keyword evidence="11" id="KW-1185">Reference proteome</keyword>
<dbReference type="InterPro" id="IPR036259">
    <property type="entry name" value="MFS_trans_sf"/>
</dbReference>
<dbReference type="OrthoDB" id="102502at2"/>
<evidence type="ECO:0000313" key="10">
    <source>
        <dbReference type="EMBL" id="ATW26799.1"/>
    </source>
</evidence>
<evidence type="ECO:0000256" key="2">
    <source>
        <dbReference type="ARBA" id="ARBA00008537"/>
    </source>
</evidence>
<comment type="similarity">
    <text evidence="2">Belongs to the major facilitator superfamily. EmrB family.</text>
</comment>
<dbReference type="Gene3D" id="1.20.1250.20">
    <property type="entry name" value="MFS general substrate transporter like domains"/>
    <property type="match status" value="1"/>
</dbReference>
<organism evidence="10 11">
    <name type="scientific">Formimonas warabiya</name>
    <dbReference type="NCBI Taxonomy" id="1761012"/>
    <lineage>
        <taxon>Bacteria</taxon>
        <taxon>Bacillati</taxon>
        <taxon>Bacillota</taxon>
        <taxon>Clostridia</taxon>
        <taxon>Eubacteriales</taxon>
        <taxon>Peptococcaceae</taxon>
        <taxon>Candidatus Formimonas</taxon>
    </lineage>
</organism>
<accession>A0A3G1KWQ7</accession>
<feature type="transmembrane region" description="Helical" evidence="8">
    <location>
        <begin position="231"/>
        <end position="251"/>
    </location>
</feature>
<feature type="transmembrane region" description="Helical" evidence="8">
    <location>
        <begin position="332"/>
        <end position="353"/>
    </location>
</feature>
<comment type="subcellular location">
    <subcellularLocation>
        <location evidence="1">Cell membrane</location>
        <topology evidence="1">Multi-pass membrane protein</topology>
    </subcellularLocation>
</comment>
<keyword evidence="6 8" id="KW-1133">Transmembrane helix</keyword>
<name>A0A3G1KWQ7_FORW1</name>
<dbReference type="GO" id="GO:0022857">
    <property type="term" value="F:transmembrane transporter activity"/>
    <property type="evidence" value="ECO:0007669"/>
    <property type="project" value="InterPro"/>
</dbReference>